<reference evidence="5" key="1">
    <citation type="journal article" date="2020" name="Stud. Mycol.">
        <title>101 Dothideomycetes genomes: a test case for predicting lifestyles and emergence of pathogens.</title>
        <authorList>
            <person name="Haridas S."/>
            <person name="Albert R."/>
            <person name="Binder M."/>
            <person name="Bloem J."/>
            <person name="Labutti K."/>
            <person name="Salamov A."/>
            <person name="Andreopoulos B."/>
            <person name="Baker S."/>
            <person name="Barry K."/>
            <person name="Bills G."/>
            <person name="Bluhm B."/>
            <person name="Cannon C."/>
            <person name="Castanera R."/>
            <person name="Culley D."/>
            <person name="Daum C."/>
            <person name="Ezra D."/>
            <person name="Gonzalez J."/>
            <person name="Henrissat B."/>
            <person name="Kuo A."/>
            <person name="Liang C."/>
            <person name="Lipzen A."/>
            <person name="Lutzoni F."/>
            <person name="Magnuson J."/>
            <person name="Mondo S."/>
            <person name="Nolan M."/>
            <person name="Ohm R."/>
            <person name="Pangilinan J."/>
            <person name="Park H.-J."/>
            <person name="Ramirez L."/>
            <person name="Alfaro M."/>
            <person name="Sun H."/>
            <person name="Tritt A."/>
            <person name="Yoshinaga Y."/>
            <person name="Zwiers L.-H."/>
            <person name="Turgeon B."/>
            <person name="Goodwin S."/>
            <person name="Spatafora J."/>
            <person name="Crous P."/>
            <person name="Grigoriev I."/>
        </authorList>
    </citation>
    <scope>NUCLEOTIDE SEQUENCE</scope>
    <source>
        <strain evidence="5">CBS 107.79</strain>
    </source>
</reference>
<dbReference type="Gene3D" id="3.40.50.300">
    <property type="entry name" value="P-loop containing nucleotide triphosphate hydrolases"/>
    <property type="match status" value="1"/>
</dbReference>
<evidence type="ECO:0000256" key="3">
    <source>
        <dbReference type="SAM" id="SignalP"/>
    </source>
</evidence>
<dbReference type="Proteomes" id="UP000800036">
    <property type="component" value="Unassembled WGS sequence"/>
</dbReference>
<dbReference type="EMBL" id="ML976664">
    <property type="protein sequence ID" value="KAF1977160.1"/>
    <property type="molecule type" value="Genomic_DNA"/>
</dbReference>
<dbReference type="PANTHER" id="PTHR10039">
    <property type="entry name" value="AMELOGENIN"/>
    <property type="match status" value="1"/>
</dbReference>
<organism evidence="5 6">
    <name type="scientific">Bimuria novae-zelandiae CBS 107.79</name>
    <dbReference type="NCBI Taxonomy" id="1447943"/>
    <lineage>
        <taxon>Eukaryota</taxon>
        <taxon>Fungi</taxon>
        <taxon>Dikarya</taxon>
        <taxon>Ascomycota</taxon>
        <taxon>Pezizomycotina</taxon>
        <taxon>Dothideomycetes</taxon>
        <taxon>Pleosporomycetidae</taxon>
        <taxon>Pleosporales</taxon>
        <taxon>Massarineae</taxon>
        <taxon>Didymosphaeriaceae</taxon>
        <taxon>Bimuria</taxon>
    </lineage>
</organism>
<dbReference type="Pfam" id="PF24883">
    <property type="entry name" value="NPHP3_N"/>
    <property type="match status" value="1"/>
</dbReference>
<proteinExistence type="predicted"/>
<dbReference type="OrthoDB" id="1577640at2759"/>
<gene>
    <name evidence="5" type="ORF">BU23DRAFT_377125</name>
</gene>
<feature type="repeat" description="ANK" evidence="2">
    <location>
        <begin position="718"/>
        <end position="743"/>
    </location>
</feature>
<dbReference type="PANTHER" id="PTHR10039:SF16">
    <property type="entry name" value="GPI INOSITOL-DEACYLASE"/>
    <property type="match status" value="1"/>
</dbReference>
<dbReference type="PROSITE" id="PS50088">
    <property type="entry name" value="ANK_REPEAT"/>
    <property type="match status" value="2"/>
</dbReference>
<protein>
    <recommendedName>
        <fullName evidence="4">NACHT domain-containing protein</fullName>
    </recommendedName>
</protein>
<feature type="chain" id="PRO_5025568272" description="NACHT domain-containing protein" evidence="3">
    <location>
        <begin position="23"/>
        <end position="743"/>
    </location>
</feature>
<evidence type="ECO:0000256" key="2">
    <source>
        <dbReference type="PROSITE-ProRule" id="PRU00023"/>
    </source>
</evidence>
<dbReference type="SUPFAM" id="SSF52540">
    <property type="entry name" value="P-loop containing nucleoside triphosphate hydrolases"/>
    <property type="match status" value="1"/>
</dbReference>
<dbReference type="InterPro" id="IPR007111">
    <property type="entry name" value="NACHT_NTPase"/>
</dbReference>
<keyword evidence="3" id="KW-0732">Signal</keyword>
<feature type="repeat" description="ANK" evidence="2">
    <location>
        <begin position="682"/>
        <end position="714"/>
    </location>
</feature>
<keyword evidence="2" id="KW-0040">ANK repeat</keyword>
<dbReference type="InterPro" id="IPR027417">
    <property type="entry name" value="P-loop_NTPase"/>
</dbReference>
<keyword evidence="1" id="KW-0677">Repeat</keyword>
<evidence type="ECO:0000256" key="1">
    <source>
        <dbReference type="ARBA" id="ARBA00022737"/>
    </source>
</evidence>
<dbReference type="InterPro" id="IPR056884">
    <property type="entry name" value="NPHP3-like_N"/>
</dbReference>
<dbReference type="PROSITE" id="PS50297">
    <property type="entry name" value="ANK_REP_REGION"/>
    <property type="match status" value="2"/>
</dbReference>
<feature type="domain" description="NACHT" evidence="4">
    <location>
        <begin position="211"/>
        <end position="325"/>
    </location>
</feature>
<dbReference type="Gene3D" id="1.25.40.20">
    <property type="entry name" value="Ankyrin repeat-containing domain"/>
    <property type="match status" value="1"/>
</dbReference>
<evidence type="ECO:0000313" key="5">
    <source>
        <dbReference type="EMBL" id="KAF1977160.1"/>
    </source>
</evidence>
<dbReference type="PROSITE" id="PS50837">
    <property type="entry name" value="NACHT"/>
    <property type="match status" value="1"/>
</dbReference>
<feature type="signal peptide" evidence="3">
    <location>
        <begin position="1"/>
        <end position="22"/>
    </location>
</feature>
<accession>A0A6A5VKP3</accession>
<dbReference type="InterPro" id="IPR036770">
    <property type="entry name" value="Ankyrin_rpt-contain_sf"/>
</dbReference>
<dbReference type="Pfam" id="PF22939">
    <property type="entry name" value="WHD_GPIID"/>
    <property type="match status" value="1"/>
</dbReference>
<feature type="non-terminal residue" evidence="5">
    <location>
        <position position="743"/>
    </location>
</feature>
<dbReference type="SUPFAM" id="SSF48403">
    <property type="entry name" value="Ankyrin repeat"/>
    <property type="match status" value="1"/>
</dbReference>
<sequence>MEPLGAVASVITLLQLIHKVTILCLDARSRFKNATPDLVQLINGVKALRGILEGLLDLNVQDQTHLRQLKALASSHGLLTTYSTELGDLERWLQKALLSNGSTFGALKWTLQEKEINRRLHPISRLKSTLQLGLSIDNTQLQLGTHLATLSLARSVEQRHEDQHRRTILDWLTAQSPRIGTNDPPNPGDGSTGSWFLNGATFKEWTSSLQSILWLHGIPGSGKSVLCASIVETLLRPGSSERLPLVLQFFFDFNNSDRQDVTALLCSLIAQVQNKNATALPPLGLLHASYVNKLQGPNEQELLETLREILSHEKVTYIIIDGIDECGARGKILRLVADMSEWIMAQLHLLIASRKEADIERAFRHIPYHECSMKAEDVNEDIGRYVQQSIEEDSRLIRWPTEIRSEIVDAIALKGCEMFRWAACQLQAVKQWRNLKGLRNTLKCLPTTLEGTYARILDQIDTVYIAEAKKLLMWLCFAARPLTIDEVIEALAIDLEQKDYDETQRIEDPEDIMTLCGSLTTYDHGYLKLAHYSVKEYLTSDRLLCMLQSTYFASNLNSDHSIAQYCLLYLRHFDHIHQEKTNLRTCFPLFDYCIKLWHFHYMLADRPPDLTTPALENLEDSSSTTATMAWQASSSTSPLLEPESTTITGEINFLRYTATTGCTDLIDVVLDRVVDIDAAEWLNGTALSVATFQEHHQSVELLLRRGADVNSKAGIWGTALHVALFRGQSHIAKLLISYGADVN</sequence>
<dbReference type="AlphaFoldDB" id="A0A6A5VKP3"/>
<evidence type="ECO:0000313" key="6">
    <source>
        <dbReference type="Proteomes" id="UP000800036"/>
    </source>
</evidence>
<dbReference type="Pfam" id="PF12796">
    <property type="entry name" value="Ank_2"/>
    <property type="match status" value="1"/>
</dbReference>
<evidence type="ECO:0000259" key="4">
    <source>
        <dbReference type="PROSITE" id="PS50837"/>
    </source>
</evidence>
<dbReference type="InterPro" id="IPR002110">
    <property type="entry name" value="Ankyrin_rpt"/>
</dbReference>
<name>A0A6A5VKP3_9PLEO</name>
<keyword evidence="6" id="KW-1185">Reference proteome</keyword>
<dbReference type="InterPro" id="IPR054471">
    <property type="entry name" value="GPIID_WHD"/>
</dbReference>